<dbReference type="AlphaFoldDB" id="A0A1Q2SJY7"/>
<proteinExistence type="predicted"/>
<dbReference type="EMBL" id="AP014836">
    <property type="protein sequence ID" value="BAW79420.1"/>
    <property type="molecule type" value="Genomic_DNA"/>
</dbReference>
<dbReference type="Pfam" id="PF11137">
    <property type="entry name" value="DUF2909"/>
    <property type="match status" value="1"/>
</dbReference>
<dbReference type="Proteomes" id="UP000243679">
    <property type="component" value="Chromosome"/>
</dbReference>
<sequence length="81" mass="9157">MIFKLLIIIFLISTLYALGSALLSMLRRNEDDSDKMVKALTWRISLSIGIFILLMIGYATGLITPNTRMFDSEKITTIQSN</sequence>
<dbReference type="RefSeq" id="WP_096526088.1">
    <property type="nucleotide sequence ID" value="NZ_AP014836.1"/>
</dbReference>
<evidence type="ECO:0000256" key="1">
    <source>
        <dbReference type="SAM" id="Phobius"/>
    </source>
</evidence>
<protein>
    <submittedName>
        <fullName evidence="2">Hypothetical conserved protein</fullName>
    </submittedName>
</protein>
<dbReference type="NCBIfam" id="NF033233">
    <property type="entry name" value="twin_helix"/>
    <property type="match status" value="1"/>
</dbReference>
<keyword evidence="1" id="KW-1133">Transmembrane helix</keyword>
<keyword evidence="1" id="KW-0812">Transmembrane</keyword>
<organism evidence="2 3">
    <name type="scientific">Candidatus Nitrosoglobus terrae</name>
    <dbReference type="NCBI Taxonomy" id="1630141"/>
    <lineage>
        <taxon>Bacteria</taxon>
        <taxon>Pseudomonadati</taxon>
        <taxon>Pseudomonadota</taxon>
        <taxon>Gammaproteobacteria</taxon>
        <taxon>Chromatiales</taxon>
        <taxon>Chromatiaceae</taxon>
        <taxon>Candidatus Nitrosoglobus</taxon>
    </lineage>
</organism>
<evidence type="ECO:0000313" key="2">
    <source>
        <dbReference type="EMBL" id="BAW79420.1"/>
    </source>
</evidence>
<dbReference type="InterPro" id="IPR021313">
    <property type="entry name" value="DUF2909"/>
</dbReference>
<evidence type="ECO:0000313" key="3">
    <source>
        <dbReference type="Proteomes" id="UP000243679"/>
    </source>
</evidence>
<feature type="transmembrane region" description="Helical" evidence="1">
    <location>
        <begin position="43"/>
        <end position="64"/>
    </location>
</feature>
<keyword evidence="3" id="KW-1185">Reference proteome</keyword>
<keyword evidence="1" id="KW-0472">Membrane</keyword>
<name>A0A1Q2SJY7_9GAMM</name>
<accession>A0A1Q2SJY7</accession>
<dbReference type="KEGG" id="ntt:TAO_0050"/>
<reference evidence="2 3" key="1">
    <citation type="journal article" date="2017" name="ISME J.">
        <title>An acid-tolerant ammonia-oxidizing ?-proteobacterium from soil.</title>
        <authorList>
            <person name="Hayatsu M."/>
            <person name="Tago K."/>
            <person name="Uchiyama I."/>
            <person name="Toyoda A."/>
            <person name="Wang Y."/>
            <person name="Shimomura Y."/>
            <person name="Okubo T."/>
            <person name="Kurisu F."/>
            <person name="Hirono Y."/>
            <person name="Nonaka K."/>
            <person name="Akiyama H."/>
            <person name="Itoh T."/>
            <person name="Takami H."/>
        </authorList>
    </citation>
    <scope>NUCLEOTIDE SEQUENCE [LARGE SCALE GENOMIC DNA]</scope>
    <source>
        <strain evidence="2 3">TAO100</strain>
    </source>
</reference>
<gene>
    <name evidence="2" type="ORF">TAO_0050</name>
</gene>
<dbReference type="OrthoDB" id="5772356at2"/>